<sequence length="122" mass="13598">MALKKFLDKLTKPVHEIDRAALVEWSEESRAVPIDQIKMRETVFIAGEISSVRLVPRAHSAALEVTVKDGRGSVTAVFLGRRTIPGLNTGRRLMLEGVPFRQNARVVFMNPVYRIIARGTAT</sequence>
<dbReference type="InterPro" id="IPR012340">
    <property type="entry name" value="NA-bd_OB-fold"/>
</dbReference>
<proteinExistence type="predicted"/>
<protein>
    <submittedName>
        <fullName evidence="1">Unannotated protein</fullName>
    </submittedName>
</protein>
<accession>A0A6J7KMP5</accession>
<dbReference type="EMBL" id="CAFBNL010000065">
    <property type="protein sequence ID" value="CAB4957250.1"/>
    <property type="molecule type" value="Genomic_DNA"/>
</dbReference>
<gene>
    <name evidence="1" type="ORF">UFOPK3789_01067</name>
</gene>
<evidence type="ECO:0000313" key="1">
    <source>
        <dbReference type="EMBL" id="CAB4957250.1"/>
    </source>
</evidence>
<dbReference type="AlphaFoldDB" id="A0A6J7KMP5"/>
<dbReference type="Gene3D" id="2.40.50.140">
    <property type="entry name" value="Nucleic acid-binding proteins"/>
    <property type="match status" value="1"/>
</dbReference>
<dbReference type="GO" id="GO:0003676">
    <property type="term" value="F:nucleic acid binding"/>
    <property type="evidence" value="ECO:0007669"/>
    <property type="project" value="InterPro"/>
</dbReference>
<name>A0A6J7KMP5_9ZZZZ</name>
<reference evidence="1" key="1">
    <citation type="submission" date="2020-05" db="EMBL/GenBank/DDBJ databases">
        <authorList>
            <person name="Chiriac C."/>
            <person name="Salcher M."/>
            <person name="Ghai R."/>
            <person name="Kavagutti S V."/>
        </authorList>
    </citation>
    <scope>NUCLEOTIDE SEQUENCE</scope>
</reference>
<organism evidence="1">
    <name type="scientific">freshwater metagenome</name>
    <dbReference type="NCBI Taxonomy" id="449393"/>
    <lineage>
        <taxon>unclassified sequences</taxon>
        <taxon>metagenomes</taxon>
        <taxon>ecological metagenomes</taxon>
    </lineage>
</organism>